<evidence type="ECO:0000313" key="3">
    <source>
        <dbReference type="Proteomes" id="UP000010146"/>
    </source>
</evidence>
<dbReference type="Proteomes" id="UP000010146">
    <property type="component" value="Unassembled WGS sequence"/>
</dbReference>
<organism evidence="2 3">
    <name type="scientific">Caldanaerobacter subterraneus subsp. pacificus DSM 12653</name>
    <dbReference type="NCBI Taxonomy" id="391606"/>
    <lineage>
        <taxon>Bacteria</taxon>
        <taxon>Bacillati</taxon>
        <taxon>Bacillota</taxon>
        <taxon>Clostridia</taxon>
        <taxon>Thermoanaerobacterales</taxon>
        <taxon>Thermoanaerobacteraceae</taxon>
        <taxon>Caldanaerobacter</taxon>
    </lineage>
</organism>
<evidence type="ECO:0000256" key="1">
    <source>
        <dbReference type="SAM" id="Coils"/>
    </source>
</evidence>
<reference evidence="2 3" key="2">
    <citation type="journal article" date="2015" name="BMC Genomics">
        <title>Analysis of three genomes within the thermophilic bacterial species Caldanaerobacter subterraneus with a focus on carbon monoxide dehydrogenase evolution and hydrolase diversity.</title>
        <authorList>
            <person name="Sant'Anna F.H."/>
            <person name="Lebedinsky A.V."/>
            <person name="Sokolova T.G."/>
            <person name="Robb F.T."/>
            <person name="Gonzalez J.M."/>
        </authorList>
    </citation>
    <scope>NUCLEOTIDE SEQUENCE [LARGE SCALE GENOMIC DNA]</scope>
    <source>
        <strain evidence="2 3">DSM 12653</strain>
    </source>
</reference>
<proteinExistence type="predicted"/>
<evidence type="ECO:0000313" key="2">
    <source>
        <dbReference type="EMBL" id="KKC29373.1"/>
    </source>
</evidence>
<feature type="coiled-coil region" evidence="1">
    <location>
        <begin position="7"/>
        <end position="41"/>
    </location>
</feature>
<reference evidence="3" key="3">
    <citation type="submission" date="2015-02" db="EMBL/GenBank/DDBJ databases">
        <title>Genome analysis of three genomes within the thermophilic hydrogenogenic bacterial species Caldanaerobacter subterraneus.</title>
        <authorList>
            <person name="Sant'Anna F.H."/>
            <person name="Lebedinsky A."/>
            <person name="Sokolova T."/>
            <person name="Robb F.T."/>
            <person name="Gonzalez J.M."/>
        </authorList>
    </citation>
    <scope>NUCLEOTIDE SEQUENCE [LARGE SCALE GENOMIC DNA]</scope>
    <source>
        <strain evidence="3">DSM 12653</strain>
    </source>
</reference>
<sequence length="43" mass="5176">MEENVMAQQLAQAYERLKEQTDNLIRQNEELREFNAELEASYE</sequence>
<reference evidence="2 3" key="1">
    <citation type="submission" date="2008-07" db="EMBL/GenBank/DDBJ databases">
        <authorList>
            <person name="Gonzalez J."/>
            <person name="Sokolova T."/>
            <person name="Ferriera S."/>
            <person name="Johnson J."/>
            <person name="Kravitz S."/>
            <person name="Beeson K."/>
            <person name="Sutton G."/>
            <person name="Rogers Y.-H."/>
            <person name="Friedman R."/>
            <person name="Frazier M."/>
            <person name="Venter J.C."/>
        </authorList>
    </citation>
    <scope>NUCLEOTIDE SEQUENCE [LARGE SCALE GENOMIC DNA]</scope>
    <source>
        <strain evidence="2 3">DSM 12653</strain>
    </source>
</reference>
<dbReference type="EMBL" id="ABXP02000085">
    <property type="protein sequence ID" value="KKC29373.1"/>
    <property type="molecule type" value="Genomic_DNA"/>
</dbReference>
<protein>
    <submittedName>
        <fullName evidence="2">Response regulator</fullName>
    </submittedName>
</protein>
<dbReference type="AlphaFoldDB" id="A0A0F5PL52"/>
<accession>A0A0F5PL52</accession>
<keyword evidence="1" id="KW-0175">Coiled coil</keyword>
<comment type="caution">
    <text evidence="2">The sequence shown here is derived from an EMBL/GenBank/DDBJ whole genome shotgun (WGS) entry which is preliminary data.</text>
</comment>
<gene>
    <name evidence="2" type="ORF">CDSM653_01596</name>
</gene>
<name>A0A0F5PL52_9THEO</name>